<evidence type="ECO:0000256" key="1">
    <source>
        <dbReference type="ARBA" id="ARBA00009477"/>
    </source>
</evidence>
<evidence type="ECO:0000256" key="3">
    <source>
        <dbReference type="SAM" id="Phobius"/>
    </source>
</evidence>
<keyword evidence="6" id="KW-1185">Reference proteome</keyword>
<feature type="domain" description="Multidrug resistance protein MdtA-like C-terminal permuted SH3" evidence="4">
    <location>
        <begin position="325"/>
        <end position="369"/>
    </location>
</feature>
<evidence type="ECO:0000256" key="2">
    <source>
        <dbReference type="SAM" id="Coils"/>
    </source>
</evidence>
<dbReference type="PANTHER" id="PTHR30469">
    <property type="entry name" value="MULTIDRUG RESISTANCE PROTEIN MDTA"/>
    <property type="match status" value="1"/>
</dbReference>
<organism evidence="5 6">
    <name type="scientific">Rubritalea tangerina</name>
    <dbReference type="NCBI Taxonomy" id="430798"/>
    <lineage>
        <taxon>Bacteria</taxon>
        <taxon>Pseudomonadati</taxon>
        <taxon>Verrucomicrobiota</taxon>
        <taxon>Verrucomicrobiia</taxon>
        <taxon>Verrucomicrobiales</taxon>
        <taxon>Rubritaleaceae</taxon>
        <taxon>Rubritalea</taxon>
    </lineage>
</organism>
<comment type="caution">
    <text evidence="5">The sequence shown here is derived from an EMBL/GenBank/DDBJ whole genome shotgun (WGS) entry which is preliminary data.</text>
</comment>
<gene>
    <name evidence="5" type="ORF">ACFSW8_00850</name>
</gene>
<protein>
    <submittedName>
        <fullName evidence="5">Efflux RND transporter periplasmic adaptor subunit</fullName>
    </submittedName>
</protein>
<comment type="similarity">
    <text evidence="1">Belongs to the membrane fusion protein (MFP) (TC 8.A.1) family.</text>
</comment>
<evidence type="ECO:0000259" key="4">
    <source>
        <dbReference type="Pfam" id="PF25967"/>
    </source>
</evidence>
<feature type="transmembrane region" description="Helical" evidence="3">
    <location>
        <begin position="12"/>
        <end position="32"/>
    </location>
</feature>
<proteinExistence type="inferred from homology"/>
<keyword evidence="3" id="KW-0812">Transmembrane</keyword>
<evidence type="ECO:0000313" key="5">
    <source>
        <dbReference type="EMBL" id="MFD2157440.1"/>
    </source>
</evidence>
<accession>A0ABW4Z637</accession>
<name>A0ABW4Z637_9BACT</name>
<dbReference type="Gene3D" id="2.40.420.20">
    <property type="match status" value="1"/>
</dbReference>
<dbReference type="RefSeq" id="WP_377091196.1">
    <property type="nucleotide sequence ID" value="NZ_JBHSJL010000014.1"/>
</dbReference>
<dbReference type="Gene3D" id="1.10.287.470">
    <property type="entry name" value="Helix hairpin bin"/>
    <property type="match status" value="1"/>
</dbReference>
<dbReference type="Gene3D" id="2.40.50.100">
    <property type="match status" value="1"/>
</dbReference>
<keyword evidence="3" id="KW-1133">Transmembrane helix</keyword>
<dbReference type="SUPFAM" id="SSF111369">
    <property type="entry name" value="HlyD-like secretion proteins"/>
    <property type="match status" value="1"/>
</dbReference>
<keyword evidence="3" id="KW-0472">Membrane</keyword>
<dbReference type="Proteomes" id="UP001597389">
    <property type="component" value="Unassembled WGS sequence"/>
</dbReference>
<dbReference type="EMBL" id="JBHUJB010000005">
    <property type="protein sequence ID" value="MFD2157440.1"/>
    <property type="molecule type" value="Genomic_DNA"/>
</dbReference>
<dbReference type="Gene3D" id="2.40.30.170">
    <property type="match status" value="1"/>
</dbReference>
<keyword evidence="2" id="KW-0175">Coiled coil</keyword>
<reference evidence="6" key="1">
    <citation type="journal article" date="2019" name="Int. J. Syst. Evol. Microbiol.">
        <title>The Global Catalogue of Microorganisms (GCM) 10K type strain sequencing project: providing services to taxonomists for standard genome sequencing and annotation.</title>
        <authorList>
            <consortium name="The Broad Institute Genomics Platform"/>
            <consortium name="The Broad Institute Genome Sequencing Center for Infectious Disease"/>
            <person name="Wu L."/>
            <person name="Ma J."/>
        </authorList>
    </citation>
    <scope>NUCLEOTIDE SEQUENCE [LARGE SCALE GENOMIC DNA]</scope>
    <source>
        <strain evidence="6">CCUG 57942</strain>
    </source>
</reference>
<feature type="coiled-coil region" evidence="2">
    <location>
        <begin position="110"/>
        <end position="191"/>
    </location>
</feature>
<dbReference type="Pfam" id="PF25967">
    <property type="entry name" value="RND-MFP_C"/>
    <property type="match status" value="1"/>
</dbReference>
<dbReference type="PANTHER" id="PTHR30469:SF12">
    <property type="entry name" value="MULTIDRUG RESISTANCE PROTEIN MDTA"/>
    <property type="match status" value="1"/>
</dbReference>
<sequence>MSEQHRVIRPLVKFIAMVVVLGLGFLVMGYFVNNPKKAQQNEREEIVPRVEWHMLKQEAYEVELSAQGQVEAVTQTVLVSEVGGAVEFLSSKLKTGGRFEKGELMLRVSAADYKAQLEQARANVADAELQLAQEEARAVQALRDWKKLGRGGEPSSLILREPQLKSAKARVVAAEASVVQAQRDLKRTEVKAPYACMVANAYVDAGGYLVRTGRIAEIYEADKVQVRMPMSLVDVTYFPETLVGSDVRVRAEVGRAVKDWKGKVVRTEGMIDRSTHTMMVVVEMLESDGVGMFKLPPIGLFVKGTFGGVEFDKAARLPRKALRSGDSVWVVSKESKLEVRSVRVERREREYVVLTDGFVDGDKVITSPIELPIEGMRVDPAVE</sequence>
<evidence type="ECO:0000313" key="6">
    <source>
        <dbReference type="Proteomes" id="UP001597389"/>
    </source>
</evidence>
<dbReference type="InterPro" id="IPR058627">
    <property type="entry name" value="MdtA-like_C"/>
</dbReference>
<dbReference type="InterPro" id="IPR006143">
    <property type="entry name" value="RND_pump_MFP"/>
</dbReference>
<dbReference type="NCBIfam" id="TIGR01730">
    <property type="entry name" value="RND_mfp"/>
    <property type="match status" value="1"/>
</dbReference>